<reference evidence="3" key="3">
    <citation type="submission" date="2020-02" db="EMBL/GenBank/DDBJ databases">
        <title>The Isolation and identification of Lactobacillus and Bifidobacterium species from dairy as potential probiotics for calf scour mitigation.</title>
        <authorList>
            <person name="Dhadda K."/>
            <person name="Guan L."/>
            <person name="Chen Y."/>
            <person name="Malmuthuge N."/>
        </authorList>
    </citation>
    <scope>NUCLEOTIDE SEQUENCE</scope>
    <source>
        <strain evidence="3">B1</strain>
    </source>
</reference>
<evidence type="ECO:0000313" key="4">
    <source>
        <dbReference type="Proteomes" id="UP000292241"/>
    </source>
</evidence>
<evidence type="ECO:0000313" key="3">
    <source>
        <dbReference type="EMBL" id="UNL81007.1"/>
    </source>
</evidence>
<sequence>MEPLEERSSSETVRDGERHTPSWYVHFNGHRLGPVSDAKFKKMADTLMSIVREGKHHGLAFTLPEDGRDVCCIWTPGVPISFKEADSESE</sequence>
<dbReference type="EMBL" id="CP049772">
    <property type="protein sequence ID" value="UNL81007.1"/>
    <property type="molecule type" value="Genomic_DNA"/>
</dbReference>
<feature type="region of interest" description="Disordered" evidence="1">
    <location>
        <begin position="1"/>
        <end position="20"/>
    </location>
</feature>
<reference evidence="2 4" key="1">
    <citation type="journal article" date="2018" name="Sci. Rep.">
        <title>Genomic diversity and distribution of Bifidobacterium longum subsp. longum across the human lifespan.</title>
        <authorList>
            <person name="Odamaki T."/>
            <person name="Bottacini F."/>
            <person name="Kato K."/>
            <person name="Mitsuyama E."/>
            <person name="Yoshida K."/>
            <person name="Horigome A."/>
            <person name="Xiao J.Z."/>
            <person name="van Sinderen D."/>
        </authorList>
    </citation>
    <scope>NUCLEOTIDE SEQUENCE [LARGE SCALE GENOMIC DNA]</scope>
    <source>
        <strain evidence="2 4">MCC10008</strain>
    </source>
</reference>
<proteinExistence type="predicted"/>
<dbReference type="AlphaFoldDB" id="A0A4R0SGA3"/>
<accession>A0A4R0SGA3</accession>
<dbReference type="Proteomes" id="UP000292241">
    <property type="component" value="Unassembled WGS sequence"/>
</dbReference>
<dbReference type="EMBL" id="SHPR01000051">
    <property type="protein sequence ID" value="TCD82029.1"/>
    <property type="molecule type" value="Genomic_DNA"/>
</dbReference>
<dbReference type="Proteomes" id="UP000829452">
    <property type="component" value="Chromosome"/>
</dbReference>
<evidence type="ECO:0000256" key="1">
    <source>
        <dbReference type="SAM" id="MobiDB-lite"/>
    </source>
</evidence>
<reference evidence="2" key="2">
    <citation type="submission" date="2019-02" db="EMBL/GenBank/DDBJ databases">
        <authorList>
            <person name="Odamaki T."/>
        </authorList>
    </citation>
    <scope>NUCLEOTIDE SEQUENCE</scope>
    <source>
        <strain evidence="2">MCC10008</strain>
    </source>
</reference>
<dbReference type="RefSeq" id="WP_058062767.1">
    <property type="nucleotide sequence ID" value="NZ_AP022379.1"/>
</dbReference>
<name>A0A4R0SGA3_BIFLL</name>
<organism evidence="2 4">
    <name type="scientific">Bifidobacterium longum subsp. longum</name>
    <dbReference type="NCBI Taxonomy" id="1679"/>
    <lineage>
        <taxon>Bacteria</taxon>
        <taxon>Bacillati</taxon>
        <taxon>Actinomycetota</taxon>
        <taxon>Actinomycetes</taxon>
        <taxon>Bifidobacteriales</taxon>
        <taxon>Bifidobacteriaceae</taxon>
        <taxon>Bifidobacterium</taxon>
    </lineage>
</organism>
<gene>
    <name evidence="3" type="ORF">G8B11_00815</name>
    <name evidence="2" type="ORF">MCC10008_1993</name>
</gene>
<evidence type="ECO:0000313" key="2">
    <source>
        <dbReference type="EMBL" id="TCD82029.1"/>
    </source>
</evidence>
<protein>
    <submittedName>
        <fullName evidence="2">Uncharacterized protein</fullName>
    </submittedName>
</protein>